<dbReference type="InterPro" id="IPR001584">
    <property type="entry name" value="Integrase_cat-core"/>
</dbReference>
<feature type="compositionally biased region" description="Low complexity" evidence="2">
    <location>
        <begin position="568"/>
        <end position="582"/>
    </location>
</feature>
<dbReference type="SUPFAM" id="SSF53098">
    <property type="entry name" value="Ribonuclease H-like"/>
    <property type="match status" value="1"/>
</dbReference>
<dbReference type="EMBL" id="LSRX01000287">
    <property type="protein sequence ID" value="OLQ01604.1"/>
    <property type="molecule type" value="Genomic_DNA"/>
</dbReference>
<gene>
    <name evidence="4" type="ORF">AK812_SmicGene15670</name>
</gene>
<feature type="coiled-coil region" evidence="1">
    <location>
        <begin position="449"/>
        <end position="489"/>
    </location>
</feature>
<dbReference type="OrthoDB" id="418463at2759"/>
<keyword evidence="5" id="KW-1185">Reference proteome</keyword>
<proteinExistence type="predicted"/>
<dbReference type="GO" id="GO:0015074">
    <property type="term" value="P:DNA integration"/>
    <property type="evidence" value="ECO:0007669"/>
    <property type="project" value="InterPro"/>
</dbReference>
<name>A0A1Q9E2F0_SYMMI</name>
<feature type="compositionally biased region" description="Low complexity" evidence="2">
    <location>
        <begin position="605"/>
        <end position="618"/>
    </location>
</feature>
<evidence type="ECO:0000313" key="4">
    <source>
        <dbReference type="EMBL" id="OLQ01604.1"/>
    </source>
</evidence>
<dbReference type="GO" id="GO:0003676">
    <property type="term" value="F:nucleic acid binding"/>
    <property type="evidence" value="ECO:0007669"/>
    <property type="project" value="InterPro"/>
</dbReference>
<evidence type="ECO:0000313" key="5">
    <source>
        <dbReference type="Proteomes" id="UP000186817"/>
    </source>
</evidence>
<protein>
    <recommendedName>
        <fullName evidence="3">Integrase catalytic domain-containing protein</fullName>
    </recommendedName>
</protein>
<dbReference type="InterPro" id="IPR012337">
    <property type="entry name" value="RNaseH-like_sf"/>
</dbReference>
<feature type="domain" description="Integrase catalytic" evidence="3">
    <location>
        <begin position="979"/>
        <end position="1137"/>
    </location>
</feature>
<dbReference type="Gene3D" id="3.30.420.10">
    <property type="entry name" value="Ribonuclease H-like superfamily/Ribonuclease H"/>
    <property type="match status" value="1"/>
</dbReference>
<evidence type="ECO:0000259" key="3">
    <source>
        <dbReference type="PROSITE" id="PS50994"/>
    </source>
</evidence>
<feature type="region of interest" description="Disordered" evidence="2">
    <location>
        <begin position="1209"/>
        <end position="1231"/>
    </location>
</feature>
<evidence type="ECO:0000256" key="2">
    <source>
        <dbReference type="SAM" id="MobiDB-lite"/>
    </source>
</evidence>
<organism evidence="4 5">
    <name type="scientific">Symbiodinium microadriaticum</name>
    <name type="common">Dinoflagellate</name>
    <name type="synonym">Zooxanthella microadriatica</name>
    <dbReference type="NCBI Taxonomy" id="2951"/>
    <lineage>
        <taxon>Eukaryota</taxon>
        <taxon>Sar</taxon>
        <taxon>Alveolata</taxon>
        <taxon>Dinophyceae</taxon>
        <taxon>Suessiales</taxon>
        <taxon>Symbiodiniaceae</taxon>
        <taxon>Symbiodinium</taxon>
    </lineage>
</organism>
<dbReference type="InterPro" id="IPR036397">
    <property type="entry name" value="RNaseH_sf"/>
</dbReference>
<dbReference type="AlphaFoldDB" id="A0A1Q9E2F0"/>
<comment type="caution">
    <text evidence="4">The sequence shown here is derived from an EMBL/GenBank/DDBJ whole genome shotgun (WGS) entry which is preliminary data.</text>
</comment>
<feature type="region of interest" description="Disordered" evidence="2">
    <location>
        <begin position="564"/>
        <end position="627"/>
    </location>
</feature>
<evidence type="ECO:0000256" key="1">
    <source>
        <dbReference type="SAM" id="Coils"/>
    </source>
</evidence>
<dbReference type="Proteomes" id="UP000186817">
    <property type="component" value="Unassembled WGS sequence"/>
</dbReference>
<reference evidence="4 5" key="1">
    <citation type="submission" date="2016-02" db="EMBL/GenBank/DDBJ databases">
        <title>Genome analysis of coral dinoflagellate symbionts highlights evolutionary adaptations to a symbiotic lifestyle.</title>
        <authorList>
            <person name="Aranda M."/>
            <person name="Li Y."/>
            <person name="Liew Y.J."/>
            <person name="Baumgarten S."/>
            <person name="Simakov O."/>
            <person name="Wilson M."/>
            <person name="Piel J."/>
            <person name="Ashoor H."/>
            <person name="Bougouffa S."/>
            <person name="Bajic V.B."/>
            <person name="Ryu T."/>
            <person name="Ravasi T."/>
            <person name="Bayer T."/>
            <person name="Micklem G."/>
            <person name="Kim H."/>
            <person name="Bhak J."/>
            <person name="Lajeunesse T.C."/>
            <person name="Voolstra C.R."/>
        </authorList>
    </citation>
    <scope>NUCLEOTIDE SEQUENCE [LARGE SCALE GENOMIC DNA]</scope>
    <source>
        <strain evidence="4 5">CCMP2467</strain>
    </source>
</reference>
<dbReference type="PROSITE" id="PS50994">
    <property type="entry name" value="INTEGRASE"/>
    <property type="match status" value="1"/>
</dbReference>
<keyword evidence="1" id="KW-0175">Coiled coil</keyword>
<accession>A0A1Q9E2F0</accession>
<sequence length="1248" mass="137206">MSKQLKRLPCSTGRHNDAARELLLPGDGLAPAHEVVGLRPAADPARPNDYVDYVLLRNGLKRLVRTLQPNGKFHLTALGKVFVQDKLTEYLAHVPVIIPGTRRGGRNAGLAYEGIDRRLAGPPFHDGQGNRIIMEMSEFSQLSILLKLPLEEVCSDFDARLPLGPRQHVLDKFEPAVKEAPESGIFWTTTHLTTIRSQLLAAGQSPRVMLRSSVEYSALKLRIKTGQPCIIRGLPEEAEALEQWLQKLPLDTPYRGQRMAGLAHEVLMQLIKAERKQPSPETRQAILDQQNSLRNLRGAEIQLGTCKPDHVVPVRQAFCDDEQALQALCLERHRNKTLLQTVQPTSLESRFNPRACEALCVGTFTRPLTGRKSGLANASFPLPIFCCLHDVRAAQPGHPAAAECLRNALDTMEQAWPDGEEHYAKLSVHALIGLRARNMDVVYTVRTSLTAMGERIEAVEKQTAAAEQKIEAEIEAEKIEAAKRQMAEQPLAEYWDFVYIRNLMSNASHRPLHDFALAAEHVVVARSKHQLRAAPTLLVKTDCVVVQQLPKKHLRLLQELQDLKPQASRRQSSLSSRGGTSSMVGRPVLTACTPLTDTRGHGDQLGRPPGAAGPRTLRPGGGPRRSQLFFHYQPEHQPDHALDGKSTPASVDLKLTSHPTNASMNGCQLRPHAGDVFQASPPLFSPTPTPAAGGPAHHAWKRGLPALLPLVAHPRAETGGWTLQRQPSQCCKQRVTSRKQRWPPPLPDILAFQHALTGQALRNLHFTCPIVASLQNSRKTCADRLLGVLHRPNIRAGRGASARATDDYLTLTGGAQGTYLNSVLYITSAIVSSPAYLELIGGSTGVQGVQLYAQDQAIFLRTAATGPANLIVESNTGGANGAAASRTSRGSRSRRIVGQALRGKLVDEELGELALQARVQALEKKGKKRDFSVRKLHQLARREFPDRPGMSHALAARALRDDVAKQILAPKPRSLGKSAAEGPNDRLQADLIDFNVNTRGANKYGLIVSDVFTREAVTKALPDKKTETVSAAAREIIPKLVEEETNYVVSTDQGVEFNGLEGALPDPVVHRVKDPSDRNALAVVDRTIQTLKRDLASDVARHGGNWSEHLPDATLAYNRRPREAVHAAPEDVEHQKSTMFRLYQDNAKKFQHNKQLTQRRQERLEEMGAFRAPTNARRSFEPQYGTTKEVASYDSMVVRATDGSETLLKHALPVPRGSAEPKARLSRPPVPLAIRQLRDFNPGPAAPP</sequence>